<name>A0A6I4WIT5_9ACTN</name>
<dbReference type="SMART" id="SM01118">
    <property type="entry name" value="CYTH"/>
    <property type="match status" value="1"/>
</dbReference>
<gene>
    <name evidence="3" type="ORF">GQ466_23075</name>
</gene>
<dbReference type="InterPro" id="IPR007899">
    <property type="entry name" value="CHAD_dom"/>
</dbReference>
<dbReference type="Pfam" id="PF01928">
    <property type="entry name" value="CYTH"/>
    <property type="match status" value="1"/>
</dbReference>
<organism evidence="3 4">
    <name type="scientific">Actinomadura rayongensis</name>
    <dbReference type="NCBI Taxonomy" id="1429076"/>
    <lineage>
        <taxon>Bacteria</taxon>
        <taxon>Bacillati</taxon>
        <taxon>Actinomycetota</taxon>
        <taxon>Actinomycetes</taxon>
        <taxon>Streptosporangiales</taxon>
        <taxon>Thermomonosporaceae</taxon>
        <taxon>Actinomadura</taxon>
    </lineage>
</organism>
<dbReference type="Proteomes" id="UP000431901">
    <property type="component" value="Unassembled WGS sequence"/>
</dbReference>
<dbReference type="AlphaFoldDB" id="A0A6I4WIT5"/>
<dbReference type="SMART" id="SM00880">
    <property type="entry name" value="CHAD"/>
    <property type="match status" value="1"/>
</dbReference>
<dbReference type="CDD" id="cd07374">
    <property type="entry name" value="CYTH-like_Pase"/>
    <property type="match status" value="1"/>
</dbReference>
<dbReference type="InterPro" id="IPR033469">
    <property type="entry name" value="CYTH-like_dom_sf"/>
</dbReference>
<accession>A0A6I4WIT5</accession>
<dbReference type="InterPro" id="IPR023577">
    <property type="entry name" value="CYTH_domain"/>
</dbReference>
<evidence type="ECO:0000313" key="3">
    <source>
        <dbReference type="EMBL" id="MXQ66904.1"/>
    </source>
</evidence>
<dbReference type="Gene3D" id="2.40.320.10">
    <property type="entry name" value="Hypothetical Protein Pfu-838710-001"/>
    <property type="match status" value="1"/>
</dbReference>
<protein>
    <submittedName>
        <fullName evidence="3">CHAD domain-containing protein</fullName>
    </submittedName>
</protein>
<dbReference type="PANTHER" id="PTHR39339:SF1">
    <property type="entry name" value="CHAD DOMAIN-CONTAINING PROTEIN"/>
    <property type="match status" value="1"/>
</dbReference>
<dbReference type="PROSITE" id="PS51707">
    <property type="entry name" value="CYTH"/>
    <property type="match status" value="1"/>
</dbReference>
<evidence type="ECO:0000259" key="2">
    <source>
        <dbReference type="PROSITE" id="PS51708"/>
    </source>
</evidence>
<dbReference type="InterPro" id="IPR038186">
    <property type="entry name" value="CHAD_dom_sf"/>
</dbReference>
<keyword evidence="4" id="KW-1185">Reference proteome</keyword>
<dbReference type="PANTHER" id="PTHR39339">
    <property type="entry name" value="SLR1444 PROTEIN"/>
    <property type="match status" value="1"/>
</dbReference>
<dbReference type="OrthoDB" id="9777271at2"/>
<dbReference type="SUPFAM" id="SSF55154">
    <property type="entry name" value="CYTH-like phosphatases"/>
    <property type="match status" value="1"/>
</dbReference>
<dbReference type="PROSITE" id="PS51708">
    <property type="entry name" value="CHAD"/>
    <property type="match status" value="1"/>
</dbReference>
<comment type="caution">
    <text evidence="3">The sequence shown here is derived from an EMBL/GenBank/DDBJ whole genome shotgun (WGS) entry which is preliminary data.</text>
</comment>
<dbReference type="Pfam" id="PF05235">
    <property type="entry name" value="CHAD"/>
    <property type="match status" value="1"/>
</dbReference>
<dbReference type="EMBL" id="WUTW01000005">
    <property type="protein sequence ID" value="MXQ66904.1"/>
    <property type="molecule type" value="Genomic_DNA"/>
</dbReference>
<reference evidence="3 4" key="1">
    <citation type="submission" date="2019-12" db="EMBL/GenBank/DDBJ databases">
        <title>Nocardia macrotermitis sp. nov. and Nocardia aurantia sp. nov., isolated from the gut of the fungus growing-termite Macrotermes natalensis.</title>
        <authorList>
            <person name="Christine B."/>
            <person name="Rene B."/>
        </authorList>
    </citation>
    <scope>NUCLEOTIDE SEQUENCE [LARGE SCALE GENOMIC DNA]</scope>
    <source>
        <strain evidence="3 4">DSM 102126</strain>
    </source>
</reference>
<feature type="domain" description="CHAD" evidence="2">
    <location>
        <begin position="260"/>
        <end position="541"/>
    </location>
</feature>
<proteinExistence type="predicted"/>
<sequence>MESLRSRPASPVNPVCWALQAFCAVLSGNHQAQVPTPQEEPVPEHLEIESKHEAGPDFTLPDLSGLDGVAAVSEPVRESLRAVYYDTPDLRLAAGGITLRRRAGGHDAGWHLKLPAGPSARREHHAPPGLGDAVPTELAGLVLARTRGLPLVPVAAIDTERTARLLLDATGAELAEVADDAVTGRADTSTGTDDTIAWREIEVELGGAGDGALLEAAGERLRAAGARDAASPSKLARVLMGRIAPSPAEVARREARGRPPTTAGDVLLAYLARLVDELLRRDPGARLADEEDVHDMRVATRRLRSVLKTYRRLLDRTRVDPLRTELKWLAGALGDVRDLDVLRAHFDAETAAGADLAPELVASGLAAEEAAARARLGAALGTPRYFALLDALDALHLDPPLTRAARRPARPELRRTVARAWRRMERRHDALRTARTDTDADTARDVALHELRKAAKLARYTAEAARDAGGKPARKAVKGAKRLQTVLGEHQDAVTARNRLRAAAPLDLEDAFRLGVLYAREDARAAEARRRFAKKWKKRPRLG</sequence>
<evidence type="ECO:0000313" key="4">
    <source>
        <dbReference type="Proteomes" id="UP000431901"/>
    </source>
</evidence>
<dbReference type="Gene3D" id="1.40.20.10">
    <property type="entry name" value="CHAD domain"/>
    <property type="match status" value="1"/>
</dbReference>
<feature type="domain" description="CYTH" evidence="1">
    <location>
        <begin position="45"/>
        <end position="245"/>
    </location>
</feature>
<evidence type="ECO:0000259" key="1">
    <source>
        <dbReference type="PROSITE" id="PS51707"/>
    </source>
</evidence>